<dbReference type="EMBL" id="PVTR01000001">
    <property type="protein sequence ID" value="PRY90780.1"/>
    <property type="molecule type" value="Genomic_DNA"/>
</dbReference>
<evidence type="ECO:0000313" key="1">
    <source>
        <dbReference type="EMBL" id="PRY90780.1"/>
    </source>
</evidence>
<dbReference type="Pfam" id="PF07920">
    <property type="entry name" value="DUF1684"/>
    <property type="match status" value="1"/>
</dbReference>
<keyword evidence="2" id="KW-1185">Reference proteome</keyword>
<dbReference type="AlphaFoldDB" id="A0A2T0WVR6"/>
<sequence>MTMNRTYLLTLAFLGLFACGQEQDIELSEEDHLEEINEWHQGQMDFLRSDEGWLNLIGLHWLEEGVNTFGSDGVDIKIHEGQFPNEIGTFFLENSSVYFSPSVDGVLLEGEELKERALVFDLMEGIDGHMKYKSLYWNIIKRGDSFGIRLRDLNAQEVQEFDGVERYPVDMKWRVKANFVPYDPIKEVMITNVVGQVSPNASAGYVEFEIEGKKYQIDALANPDDIELFLMFADNTSGDETYGGGRYMYVDRDFSNNEIILDFNKAYNPPCVYTAYATCPLPPRQNVLDLAITAGQKNYGKH</sequence>
<gene>
    <name evidence="1" type="ORF">CLW00_101446</name>
</gene>
<reference evidence="1 2" key="1">
    <citation type="submission" date="2018-03" db="EMBL/GenBank/DDBJ databases">
        <title>Genomic Encyclopedia of Archaeal and Bacterial Type Strains, Phase II (KMG-II): from individual species to whole genera.</title>
        <authorList>
            <person name="Goeker M."/>
        </authorList>
    </citation>
    <scope>NUCLEOTIDE SEQUENCE [LARGE SCALE GENOMIC DNA]</scope>
    <source>
        <strain evidence="1 2">DSM 27929</strain>
    </source>
</reference>
<dbReference type="PANTHER" id="PTHR41913">
    <property type="entry name" value="DUF1684 DOMAIN-CONTAINING PROTEIN"/>
    <property type="match status" value="1"/>
</dbReference>
<organism evidence="1 2">
    <name type="scientific">Mongoliibacter ruber</name>
    <dbReference type="NCBI Taxonomy" id="1750599"/>
    <lineage>
        <taxon>Bacteria</taxon>
        <taxon>Pseudomonadati</taxon>
        <taxon>Bacteroidota</taxon>
        <taxon>Cytophagia</taxon>
        <taxon>Cytophagales</taxon>
        <taxon>Cyclobacteriaceae</taxon>
        <taxon>Mongoliibacter</taxon>
    </lineage>
</organism>
<name>A0A2T0WVR6_9BACT</name>
<evidence type="ECO:0008006" key="3">
    <source>
        <dbReference type="Google" id="ProtNLM"/>
    </source>
</evidence>
<dbReference type="PANTHER" id="PTHR41913:SF1">
    <property type="entry name" value="DUF1684 DOMAIN-CONTAINING PROTEIN"/>
    <property type="match status" value="1"/>
</dbReference>
<accession>A0A2T0WVR6</accession>
<dbReference type="PROSITE" id="PS51257">
    <property type="entry name" value="PROKAR_LIPOPROTEIN"/>
    <property type="match status" value="1"/>
</dbReference>
<proteinExistence type="predicted"/>
<evidence type="ECO:0000313" key="2">
    <source>
        <dbReference type="Proteomes" id="UP000238157"/>
    </source>
</evidence>
<dbReference type="Proteomes" id="UP000238157">
    <property type="component" value="Unassembled WGS sequence"/>
</dbReference>
<dbReference type="InterPro" id="IPR012467">
    <property type="entry name" value="DUF1684"/>
</dbReference>
<comment type="caution">
    <text evidence="1">The sequence shown here is derived from an EMBL/GenBank/DDBJ whole genome shotgun (WGS) entry which is preliminary data.</text>
</comment>
<protein>
    <recommendedName>
        <fullName evidence="3">DUF1684 domain-containing protein</fullName>
    </recommendedName>
</protein>